<dbReference type="Proteomes" id="UP001055439">
    <property type="component" value="Chromosome 10"/>
</dbReference>
<feature type="compositionally biased region" description="Polar residues" evidence="1">
    <location>
        <begin position="17"/>
        <end position="40"/>
    </location>
</feature>
<dbReference type="AlphaFoldDB" id="A0A9E7EQA3"/>
<sequence>MRRCRARIAPSASASSGRMTASGCSPSAVTPFTSGASTLG</sequence>
<feature type="region of interest" description="Disordered" evidence="1">
    <location>
        <begin position="1"/>
        <end position="40"/>
    </location>
</feature>
<dbReference type="OrthoDB" id="9984778at2759"/>
<protein>
    <submittedName>
        <fullName evidence="2">E3 ubiquitin-protein ligase</fullName>
    </submittedName>
</protein>
<name>A0A9E7EQA3_9LILI</name>
<dbReference type="EMBL" id="CP097503">
    <property type="protein sequence ID" value="URD80705.1"/>
    <property type="molecule type" value="Genomic_DNA"/>
</dbReference>
<proteinExistence type="predicted"/>
<reference evidence="2" key="1">
    <citation type="submission" date="2022-05" db="EMBL/GenBank/DDBJ databases">
        <title>The Musa troglodytarum L. genome provides insights into the mechanism of non-climacteric behaviour and enrichment of carotenoids.</title>
        <authorList>
            <person name="Wang J."/>
        </authorList>
    </citation>
    <scope>NUCLEOTIDE SEQUENCE</scope>
    <source>
        <tissue evidence="2">Leaf</tissue>
    </source>
</reference>
<feature type="compositionally biased region" description="Low complexity" evidence="1">
    <location>
        <begin position="7"/>
        <end position="16"/>
    </location>
</feature>
<evidence type="ECO:0000313" key="3">
    <source>
        <dbReference type="Proteomes" id="UP001055439"/>
    </source>
</evidence>
<accession>A0A9E7EQA3</accession>
<gene>
    <name evidence="2" type="ORF">MUK42_05633</name>
</gene>
<organism evidence="2 3">
    <name type="scientific">Musa troglodytarum</name>
    <name type="common">fe'i banana</name>
    <dbReference type="NCBI Taxonomy" id="320322"/>
    <lineage>
        <taxon>Eukaryota</taxon>
        <taxon>Viridiplantae</taxon>
        <taxon>Streptophyta</taxon>
        <taxon>Embryophyta</taxon>
        <taxon>Tracheophyta</taxon>
        <taxon>Spermatophyta</taxon>
        <taxon>Magnoliopsida</taxon>
        <taxon>Liliopsida</taxon>
        <taxon>Zingiberales</taxon>
        <taxon>Musaceae</taxon>
        <taxon>Musa</taxon>
    </lineage>
</organism>
<evidence type="ECO:0000313" key="2">
    <source>
        <dbReference type="EMBL" id="URD80705.1"/>
    </source>
</evidence>
<keyword evidence="3" id="KW-1185">Reference proteome</keyword>
<evidence type="ECO:0000256" key="1">
    <source>
        <dbReference type="SAM" id="MobiDB-lite"/>
    </source>
</evidence>